<evidence type="ECO:0000313" key="10">
    <source>
        <dbReference type="EMBL" id="TWS25718.1"/>
    </source>
</evidence>
<dbReference type="PANTHER" id="PTHR33778:SF3">
    <property type="entry name" value="PROTEIN MGTC"/>
    <property type="match status" value="1"/>
</dbReference>
<comment type="subcellular location">
    <subcellularLocation>
        <location evidence="1">Cell membrane</location>
        <topology evidence="1">Multi-pass membrane protein</topology>
    </subcellularLocation>
</comment>
<evidence type="ECO:0000259" key="8">
    <source>
        <dbReference type="Pfam" id="PF02308"/>
    </source>
</evidence>
<dbReference type="EMBL" id="VIGV01000001">
    <property type="protein sequence ID" value="TWS25718.1"/>
    <property type="molecule type" value="Genomic_DNA"/>
</dbReference>
<feature type="domain" description="MgtC/SapB/SrpB/YhiD N-terminal" evidence="8">
    <location>
        <begin position="13"/>
        <end position="136"/>
    </location>
</feature>
<evidence type="ECO:0000256" key="5">
    <source>
        <dbReference type="ARBA" id="ARBA00022989"/>
    </source>
</evidence>
<feature type="domain" description="MgtC-like C-terminal" evidence="9">
    <location>
        <begin position="152"/>
        <end position="227"/>
    </location>
</feature>
<evidence type="ECO:0000256" key="2">
    <source>
        <dbReference type="ARBA" id="ARBA00009298"/>
    </source>
</evidence>
<feature type="transmembrane region" description="Helical" evidence="7">
    <location>
        <begin position="71"/>
        <end position="93"/>
    </location>
</feature>
<dbReference type="AlphaFoldDB" id="A0A5C5RT28"/>
<dbReference type="OrthoDB" id="9811198at2"/>
<evidence type="ECO:0000256" key="1">
    <source>
        <dbReference type="ARBA" id="ARBA00004651"/>
    </source>
</evidence>
<reference evidence="10 11" key="1">
    <citation type="submission" date="2019-06" db="EMBL/GenBank/DDBJ databases">
        <authorList>
            <person name="Teng J.L.L."/>
            <person name="Lee H.H."/>
            <person name="Lau S.K.P."/>
            <person name="Woo P.C.Y."/>
        </authorList>
    </citation>
    <scope>NUCLEOTIDE SEQUENCE [LARGE SCALE GENOMIC DNA]</scope>
    <source>
        <strain evidence="10 11">HKU70</strain>
    </source>
</reference>
<comment type="similarity">
    <text evidence="2">Belongs to the MgtC/SapB family.</text>
</comment>
<evidence type="ECO:0000256" key="7">
    <source>
        <dbReference type="SAM" id="Phobius"/>
    </source>
</evidence>
<evidence type="ECO:0000256" key="4">
    <source>
        <dbReference type="ARBA" id="ARBA00022692"/>
    </source>
</evidence>
<dbReference type="Pfam" id="PF02308">
    <property type="entry name" value="MgtC"/>
    <property type="match status" value="1"/>
</dbReference>
<keyword evidence="5 7" id="KW-1133">Transmembrane helix</keyword>
<evidence type="ECO:0000256" key="6">
    <source>
        <dbReference type="ARBA" id="ARBA00023136"/>
    </source>
</evidence>
<sequence>MTDISLAEILLRLVAALLFGIAIGVERQWAAFNAELQTNALVSLGSALFVVFGAMSFAGSSGDPRRVAAQVVTGIGFLCGGVILKQGATVLGLNTAATLWSSAAIGCLCAAGMFAVAVLGTVAVVSCNISLRWLSRAIGRRGANPLGVASEYLVEVDCSLREESAVRDRLFEEFRDRRFAVSAVRTTDDATGARISVDVTVRGGTDARFTEAVDALGLVPGVTAARWTAAR</sequence>
<keyword evidence="4 7" id="KW-0812">Transmembrane</keyword>
<dbReference type="RefSeq" id="WP_146430004.1">
    <property type="nucleotide sequence ID" value="NZ_VIGV01000001.1"/>
</dbReference>
<evidence type="ECO:0000256" key="3">
    <source>
        <dbReference type="ARBA" id="ARBA00022475"/>
    </source>
</evidence>
<dbReference type="PANTHER" id="PTHR33778">
    <property type="entry name" value="PROTEIN MGTC"/>
    <property type="match status" value="1"/>
</dbReference>
<dbReference type="InterPro" id="IPR049177">
    <property type="entry name" value="MgtC_SapB_SrpB_YhiD_N"/>
</dbReference>
<dbReference type="InterPro" id="IPR048640">
    <property type="entry name" value="MgtC-like_C"/>
</dbReference>
<comment type="caution">
    <text evidence="10">The sequence shown here is derived from an EMBL/GenBank/DDBJ whole genome shotgun (WGS) entry which is preliminary data.</text>
</comment>
<evidence type="ECO:0000259" key="9">
    <source>
        <dbReference type="Pfam" id="PF21770"/>
    </source>
</evidence>
<protein>
    <submittedName>
        <fullName evidence="10">MgtC/SapB family protein</fullName>
    </submittedName>
</protein>
<feature type="transmembrane region" description="Helical" evidence="7">
    <location>
        <begin position="99"/>
        <end position="131"/>
    </location>
</feature>
<dbReference type="Pfam" id="PF21770">
    <property type="entry name" value="MgtC_SapB_C"/>
    <property type="match status" value="1"/>
</dbReference>
<keyword evidence="3" id="KW-1003">Cell membrane</keyword>
<keyword evidence="6 7" id="KW-0472">Membrane</keyword>
<evidence type="ECO:0000313" key="11">
    <source>
        <dbReference type="Proteomes" id="UP000319792"/>
    </source>
</evidence>
<dbReference type="GO" id="GO:0005886">
    <property type="term" value="C:plasma membrane"/>
    <property type="evidence" value="ECO:0007669"/>
    <property type="project" value="UniProtKB-SubCell"/>
</dbReference>
<reference evidence="10 11" key="2">
    <citation type="submission" date="2019-08" db="EMBL/GenBank/DDBJ databases">
        <title>Tsukamurella conjunctivitidis sp. nov., Tsukamurella assacharolytica sp. nov. and Tsukamurella sputae sp. nov. isolated from patients with conjunctivitis, bacteraemia (lymphoma) and respiratory infection (sputum) in Hong Kong.</title>
        <authorList>
            <person name="Fok K.M.N."/>
            <person name="Fong J.Y.H."/>
        </authorList>
    </citation>
    <scope>NUCLEOTIDE SEQUENCE [LARGE SCALE GENOMIC DNA]</scope>
    <source>
        <strain evidence="10 11">HKU70</strain>
    </source>
</reference>
<dbReference type="InterPro" id="IPR003416">
    <property type="entry name" value="MgtC/SapB/SrpB/YhiD_fam"/>
</dbReference>
<gene>
    <name evidence="10" type="ORF">FK268_00080</name>
</gene>
<dbReference type="Proteomes" id="UP000319792">
    <property type="component" value="Unassembled WGS sequence"/>
</dbReference>
<keyword evidence="11" id="KW-1185">Reference proteome</keyword>
<name>A0A5C5RT28_9ACTN</name>
<dbReference type="PRINTS" id="PR01837">
    <property type="entry name" value="MGTCSAPBPROT"/>
</dbReference>
<feature type="transmembrane region" description="Helical" evidence="7">
    <location>
        <begin position="40"/>
        <end position="59"/>
    </location>
</feature>
<organism evidence="10 11">
    <name type="scientific">Tsukamurella sputi</name>
    <dbReference type="NCBI Taxonomy" id="2591848"/>
    <lineage>
        <taxon>Bacteria</taxon>
        <taxon>Bacillati</taxon>
        <taxon>Actinomycetota</taxon>
        <taxon>Actinomycetes</taxon>
        <taxon>Mycobacteriales</taxon>
        <taxon>Tsukamurellaceae</taxon>
        <taxon>Tsukamurella</taxon>
    </lineage>
</organism>
<dbReference type="Gene3D" id="3.30.70.260">
    <property type="match status" value="1"/>
</dbReference>
<accession>A0A5C5RT28</accession>
<proteinExistence type="inferred from homology"/>